<dbReference type="STRING" id="658057.SAMN04488032_11133"/>
<dbReference type="Proteomes" id="UP000193307">
    <property type="component" value="Unassembled WGS sequence"/>
</dbReference>
<name>A0A1Y5T7K0_9RHOB</name>
<evidence type="ECO:0000256" key="1">
    <source>
        <dbReference type="SAM" id="MobiDB-lite"/>
    </source>
</evidence>
<organism evidence="2 3">
    <name type="scientific">Pacificibacter marinus</name>
    <dbReference type="NCBI Taxonomy" id="658057"/>
    <lineage>
        <taxon>Bacteria</taxon>
        <taxon>Pseudomonadati</taxon>
        <taxon>Pseudomonadota</taxon>
        <taxon>Alphaproteobacteria</taxon>
        <taxon>Rhodobacterales</taxon>
        <taxon>Roseobacteraceae</taxon>
        <taxon>Pacificibacter</taxon>
    </lineage>
</organism>
<dbReference type="Gene3D" id="2.10.70.10">
    <property type="entry name" value="Complement Module, domain 1"/>
    <property type="match status" value="1"/>
</dbReference>
<dbReference type="AlphaFoldDB" id="A0A1Y5T7K0"/>
<proteinExistence type="predicted"/>
<dbReference type="InterPro" id="IPR019600">
    <property type="entry name" value="Hemin_uptake_protein_HemP"/>
</dbReference>
<dbReference type="EMBL" id="FWFW01000011">
    <property type="protein sequence ID" value="SLN57661.1"/>
    <property type="molecule type" value="Genomic_DNA"/>
</dbReference>
<keyword evidence="3" id="KW-1185">Reference proteome</keyword>
<dbReference type="Pfam" id="PF10636">
    <property type="entry name" value="hemP"/>
    <property type="match status" value="1"/>
</dbReference>
<feature type="region of interest" description="Disordered" evidence="1">
    <location>
        <begin position="1"/>
        <end position="22"/>
    </location>
</feature>
<gene>
    <name evidence="2" type="ORF">PAM7971_02988</name>
</gene>
<sequence>MSDKAFKMNAQTPHELAPTSEPPIDARVLIGDGITRQIYLDNQVYTLRITRAGKLILTK</sequence>
<evidence type="ECO:0000313" key="3">
    <source>
        <dbReference type="Proteomes" id="UP000193307"/>
    </source>
</evidence>
<evidence type="ECO:0000313" key="2">
    <source>
        <dbReference type="EMBL" id="SLN57661.1"/>
    </source>
</evidence>
<evidence type="ECO:0008006" key="4">
    <source>
        <dbReference type="Google" id="ProtNLM"/>
    </source>
</evidence>
<protein>
    <recommendedName>
        <fullName evidence="4">Hemin uptake protein hemP</fullName>
    </recommendedName>
</protein>
<reference evidence="2 3" key="1">
    <citation type="submission" date="2017-03" db="EMBL/GenBank/DDBJ databases">
        <authorList>
            <person name="Afonso C.L."/>
            <person name="Miller P.J."/>
            <person name="Scott M.A."/>
            <person name="Spackman E."/>
            <person name="Goraichik I."/>
            <person name="Dimitrov K.M."/>
            <person name="Suarez D.L."/>
            <person name="Swayne D.E."/>
        </authorList>
    </citation>
    <scope>NUCLEOTIDE SEQUENCE [LARGE SCALE GENOMIC DNA]</scope>
    <source>
        <strain evidence="2 3">CECT 7971</strain>
    </source>
</reference>
<accession>A0A1Y5T7K0</accession>